<evidence type="ECO:0000313" key="11">
    <source>
        <dbReference type="Proteomes" id="UP000285326"/>
    </source>
</evidence>
<evidence type="ECO:0000256" key="4">
    <source>
        <dbReference type="ARBA" id="ARBA00023125"/>
    </source>
</evidence>
<keyword evidence="3" id="KW-0805">Transcription regulation</keyword>
<keyword evidence="5" id="KW-0804">Transcription</keyword>
<feature type="coiled-coil region" evidence="7">
    <location>
        <begin position="248"/>
        <end position="309"/>
    </location>
</feature>
<dbReference type="EMBL" id="MCBS01024930">
    <property type="protein sequence ID" value="RKF72119.1"/>
    <property type="molecule type" value="Genomic_DNA"/>
</dbReference>
<dbReference type="GO" id="GO:0005634">
    <property type="term" value="C:nucleus"/>
    <property type="evidence" value="ECO:0007669"/>
    <property type="project" value="UniProtKB-SubCell"/>
</dbReference>
<dbReference type="AlphaFoldDB" id="A0A420IC42"/>
<dbReference type="InterPro" id="IPR004827">
    <property type="entry name" value="bZIP"/>
</dbReference>
<dbReference type="Proteomes" id="UP000285326">
    <property type="component" value="Unassembled WGS sequence"/>
</dbReference>
<dbReference type="Gene3D" id="1.20.5.170">
    <property type="match status" value="1"/>
</dbReference>
<evidence type="ECO:0000313" key="10">
    <source>
        <dbReference type="EMBL" id="RKF72119.1"/>
    </source>
</evidence>
<evidence type="ECO:0000256" key="2">
    <source>
        <dbReference type="ARBA" id="ARBA00007163"/>
    </source>
</evidence>
<evidence type="ECO:0000256" key="6">
    <source>
        <dbReference type="ARBA" id="ARBA00023242"/>
    </source>
</evidence>
<dbReference type="Pfam" id="PF00170">
    <property type="entry name" value="bZIP_1"/>
    <property type="match status" value="1"/>
</dbReference>
<dbReference type="PANTHER" id="PTHR47416:SF8">
    <property type="entry name" value="BASIC-LEUCINE ZIPPER TRANSCRIPTION FACTOR E-RELATED"/>
    <property type="match status" value="1"/>
</dbReference>
<evidence type="ECO:0000256" key="1">
    <source>
        <dbReference type="ARBA" id="ARBA00004123"/>
    </source>
</evidence>
<dbReference type="CDD" id="cd14686">
    <property type="entry name" value="bZIP"/>
    <property type="match status" value="1"/>
</dbReference>
<keyword evidence="4" id="KW-0238">DNA-binding</keyword>
<protein>
    <recommendedName>
        <fullName evidence="9">BZIP domain-containing protein</fullName>
    </recommendedName>
</protein>
<proteinExistence type="inferred from homology"/>
<evidence type="ECO:0000259" key="9">
    <source>
        <dbReference type="PROSITE" id="PS50217"/>
    </source>
</evidence>
<comment type="subcellular location">
    <subcellularLocation>
        <location evidence="1">Nucleus</location>
    </subcellularLocation>
</comment>
<feature type="region of interest" description="Disordered" evidence="8">
    <location>
        <begin position="363"/>
        <end position="388"/>
    </location>
</feature>
<reference evidence="10 11" key="1">
    <citation type="journal article" date="2018" name="BMC Genomics">
        <title>Comparative genome analyses reveal sequence features reflecting distinct modes of host-adaptation between dicot and monocot powdery mildew.</title>
        <authorList>
            <person name="Wu Y."/>
            <person name="Ma X."/>
            <person name="Pan Z."/>
            <person name="Kale S.D."/>
            <person name="Song Y."/>
            <person name="King H."/>
            <person name="Zhang Q."/>
            <person name="Presley C."/>
            <person name="Deng X."/>
            <person name="Wei C.I."/>
            <person name="Xiao S."/>
        </authorList>
    </citation>
    <scope>NUCLEOTIDE SEQUENCE [LARGE SCALE GENOMIC DNA]</scope>
    <source>
        <strain evidence="10">UMSG1</strain>
    </source>
</reference>
<evidence type="ECO:0000256" key="3">
    <source>
        <dbReference type="ARBA" id="ARBA00023015"/>
    </source>
</evidence>
<evidence type="ECO:0000256" key="8">
    <source>
        <dbReference type="SAM" id="MobiDB-lite"/>
    </source>
</evidence>
<feature type="region of interest" description="Disordered" evidence="8">
    <location>
        <begin position="136"/>
        <end position="181"/>
    </location>
</feature>
<gene>
    <name evidence="10" type="ORF">GcM1_249199</name>
</gene>
<dbReference type="PROSITE" id="PS50217">
    <property type="entry name" value="BZIP"/>
    <property type="match status" value="1"/>
</dbReference>
<dbReference type="GO" id="GO:0003677">
    <property type="term" value="F:DNA binding"/>
    <property type="evidence" value="ECO:0007669"/>
    <property type="project" value="UniProtKB-KW"/>
</dbReference>
<keyword evidence="7" id="KW-0175">Coiled coil</keyword>
<comment type="caution">
    <text evidence="10">The sequence shown here is derived from an EMBL/GenBank/DDBJ whole genome shotgun (WGS) entry which is preliminary data.</text>
</comment>
<feature type="domain" description="BZIP" evidence="9">
    <location>
        <begin position="257"/>
        <end position="292"/>
    </location>
</feature>
<sequence>MEAFPIYDFPQSPLALETDLVAFSGTVESSVTERSFLGTFDSESGLTLPTNSGGGGLSPVQFTPFFSLQSTDYQYADLEFTSPGTPFSQDILCAQDRRGSFHGNATIIPIEPQAPAADHPVPWSVEGDETSMKIEGQHYERSSSLNEESAAYCPGRSQPSLTASTSQLVPTGPPTSGNDLKPSALKREWSAMEVDKNSTMPKHMRQRNPLIRSHVEISRRGNSAKKRNASCDIPAGRSIKNIDELISQSTDEQEVKELKQQKRLLRNRQAALDSRQRKKLYTEHLEEENKELMALANRQQDDLNHAEMRISDHVRKEAHWRQKCEALRLETERIFRQHEIQCSALRNQISALMSRAKFLAPDRISAPPSSSCINPTFVDTDGTRTRED</sequence>
<organism evidence="10 11">
    <name type="scientific">Golovinomyces cichoracearum</name>
    <dbReference type="NCBI Taxonomy" id="62708"/>
    <lineage>
        <taxon>Eukaryota</taxon>
        <taxon>Fungi</taxon>
        <taxon>Dikarya</taxon>
        <taxon>Ascomycota</taxon>
        <taxon>Pezizomycotina</taxon>
        <taxon>Leotiomycetes</taxon>
        <taxon>Erysiphales</taxon>
        <taxon>Erysiphaceae</taxon>
        <taxon>Golovinomyces</taxon>
    </lineage>
</organism>
<dbReference type="GO" id="GO:0003700">
    <property type="term" value="F:DNA-binding transcription factor activity"/>
    <property type="evidence" value="ECO:0007669"/>
    <property type="project" value="InterPro"/>
</dbReference>
<accession>A0A420IC42</accession>
<name>A0A420IC42_9PEZI</name>
<dbReference type="InterPro" id="IPR046347">
    <property type="entry name" value="bZIP_sf"/>
</dbReference>
<evidence type="ECO:0000256" key="5">
    <source>
        <dbReference type="ARBA" id="ARBA00023163"/>
    </source>
</evidence>
<dbReference type="SUPFAM" id="SSF57959">
    <property type="entry name" value="Leucine zipper domain"/>
    <property type="match status" value="1"/>
</dbReference>
<dbReference type="PANTHER" id="PTHR47416">
    <property type="entry name" value="BASIC-LEUCINE ZIPPER TRANSCRIPTION FACTOR F-RELATED"/>
    <property type="match status" value="1"/>
</dbReference>
<feature type="compositionally biased region" description="Polar residues" evidence="8">
    <location>
        <begin position="157"/>
        <end position="178"/>
    </location>
</feature>
<evidence type="ECO:0000256" key="7">
    <source>
        <dbReference type="SAM" id="Coils"/>
    </source>
</evidence>
<comment type="similarity">
    <text evidence="2">Belongs to the bZIP family.</text>
</comment>
<keyword evidence="6" id="KW-0539">Nucleus</keyword>